<dbReference type="RefSeq" id="WP_114369716.1">
    <property type="nucleotide sequence ID" value="NZ_QPEX01000030.1"/>
</dbReference>
<organism evidence="2 3">
    <name type="scientific">Bremerella cremea</name>
    <dbReference type="NCBI Taxonomy" id="1031537"/>
    <lineage>
        <taxon>Bacteria</taxon>
        <taxon>Pseudomonadati</taxon>
        <taxon>Planctomycetota</taxon>
        <taxon>Planctomycetia</taxon>
        <taxon>Pirellulales</taxon>
        <taxon>Pirellulaceae</taxon>
        <taxon>Bremerella</taxon>
    </lineage>
</organism>
<accession>A0A368KPG0</accession>
<gene>
    <name evidence="2" type="ORF">DTL42_15940</name>
</gene>
<feature type="transmembrane region" description="Helical" evidence="1">
    <location>
        <begin position="148"/>
        <end position="166"/>
    </location>
</feature>
<feature type="transmembrane region" description="Helical" evidence="1">
    <location>
        <begin position="21"/>
        <end position="41"/>
    </location>
</feature>
<dbReference type="AlphaFoldDB" id="A0A368KPG0"/>
<feature type="transmembrane region" description="Helical" evidence="1">
    <location>
        <begin position="315"/>
        <end position="334"/>
    </location>
</feature>
<feature type="transmembrane region" description="Helical" evidence="1">
    <location>
        <begin position="285"/>
        <end position="308"/>
    </location>
</feature>
<keyword evidence="1" id="KW-0472">Membrane</keyword>
<comment type="caution">
    <text evidence="2">The sequence shown here is derived from an EMBL/GenBank/DDBJ whole genome shotgun (WGS) entry which is preliminary data.</text>
</comment>
<feature type="transmembrane region" description="Helical" evidence="1">
    <location>
        <begin position="340"/>
        <end position="356"/>
    </location>
</feature>
<keyword evidence="1" id="KW-0812">Transmembrane</keyword>
<reference evidence="2 3" key="1">
    <citation type="submission" date="2018-07" db="EMBL/GenBank/DDBJ databases">
        <title>Comparative genomes isolates from brazilian mangrove.</title>
        <authorList>
            <person name="De Araujo J.E."/>
            <person name="Taketani R.G."/>
            <person name="Silva M.C.P."/>
            <person name="Lourenco M.V."/>
            <person name="Oliveira V.M."/>
            <person name="Andreote F.D."/>
        </authorList>
    </citation>
    <scope>NUCLEOTIDE SEQUENCE [LARGE SCALE GENOMIC DNA]</scope>
    <source>
        <strain evidence="2 3">HEX PRIS-MGV</strain>
    </source>
</reference>
<evidence type="ECO:0000256" key="1">
    <source>
        <dbReference type="SAM" id="Phobius"/>
    </source>
</evidence>
<dbReference type="OrthoDB" id="250291at2"/>
<proteinExistence type="predicted"/>
<feature type="transmembrane region" description="Helical" evidence="1">
    <location>
        <begin position="228"/>
        <end position="248"/>
    </location>
</feature>
<name>A0A368KPG0_9BACT</name>
<keyword evidence="1" id="KW-1133">Transmembrane helix</keyword>
<evidence type="ECO:0000313" key="2">
    <source>
        <dbReference type="EMBL" id="RCS46447.1"/>
    </source>
</evidence>
<feature type="transmembrane region" description="Helical" evidence="1">
    <location>
        <begin position="93"/>
        <end position="116"/>
    </location>
</feature>
<evidence type="ECO:0008006" key="4">
    <source>
        <dbReference type="Google" id="ProtNLM"/>
    </source>
</evidence>
<dbReference type="PROSITE" id="PS51257">
    <property type="entry name" value="PROKAR_LIPOPROTEIN"/>
    <property type="match status" value="1"/>
</dbReference>
<dbReference type="EMBL" id="QPEX01000030">
    <property type="protein sequence ID" value="RCS46447.1"/>
    <property type="molecule type" value="Genomic_DNA"/>
</dbReference>
<sequence length="565" mass="63205">MNPKLHFPTWLQSNWGHIPGLILLGCVVALLIHIFFLPAFAADEIAFFIWGDAMKDNPPSLHAWDFLFRYNRAGYGASYWTVYINLIEHFGVYGIWAMRVLACAAFIGISLAIAVVGNMAQRYLGYLLMALWLSMPAAWWFGKVTGPESFALAFAVFGVLLLYVVSHNERLPWRVKPIVAESLAWLLIGGAISLKATNLPSAMFAFLIVFAMPKIWEEHSKSVVLKKMLFAIGLMACGLVICSPNAILNPSQFLFHLTELPRTNAWKWEIAKMSLSNQLWGWDGIFAGGLLQWGLCPLAMCVLGLALLIKSPRVFAILLATFLACWGMICSSGFLLGWYWFGWISMIALAILWAIRENSSNRVITSAIVVTILINIFYQAPAVISRYQLKAEQSLALAQLDEVQHAIDDNTQDRQYDLVLDYWEVSHIGGLYFKASPGKEIFQMTPRYFPAFAKDKADPNDARTNKGQAVEAETMTKIIRLGEEGTQGKSVLLVLSKRLASKHAFGDMPTFSRDRIIPQSPPGTTCTELLDLPYTLVYELRTTREKSSEIGDSTIQKASLEIPLE</sequence>
<feature type="transmembrane region" description="Helical" evidence="1">
    <location>
        <begin position="123"/>
        <end position="142"/>
    </location>
</feature>
<dbReference type="Proteomes" id="UP000253562">
    <property type="component" value="Unassembled WGS sequence"/>
</dbReference>
<protein>
    <recommendedName>
        <fullName evidence="4">Glycosyltransferase RgtA/B/C/D-like domain-containing protein</fullName>
    </recommendedName>
</protein>
<feature type="transmembrane region" description="Helical" evidence="1">
    <location>
        <begin position="363"/>
        <end position="380"/>
    </location>
</feature>
<evidence type="ECO:0000313" key="3">
    <source>
        <dbReference type="Proteomes" id="UP000253562"/>
    </source>
</evidence>